<reference evidence="1" key="2">
    <citation type="submission" date="2022-06" db="UniProtKB">
        <authorList>
            <consortium name="EnsemblMetazoa"/>
        </authorList>
    </citation>
    <scope>IDENTIFICATION</scope>
    <source>
        <strain evidence="1">PS312</strain>
    </source>
</reference>
<dbReference type="Gene3D" id="3.60.10.10">
    <property type="entry name" value="Endonuclease/exonuclease/phosphatase"/>
    <property type="match status" value="1"/>
</dbReference>
<dbReference type="PRINTS" id="PR01345">
    <property type="entry name" value="CERVTRCPTASE"/>
</dbReference>
<dbReference type="PANTHER" id="PTHR21459">
    <property type="entry name" value="PROTEIN CBG08968"/>
    <property type="match status" value="1"/>
</dbReference>
<reference evidence="2" key="1">
    <citation type="journal article" date="2008" name="Nat. Genet.">
        <title>The Pristionchus pacificus genome provides a unique perspective on nematode lifestyle and parasitism.</title>
        <authorList>
            <person name="Dieterich C."/>
            <person name="Clifton S.W."/>
            <person name="Schuster L.N."/>
            <person name="Chinwalla A."/>
            <person name="Delehaunty K."/>
            <person name="Dinkelacker I."/>
            <person name="Fulton L."/>
            <person name="Fulton R."/>
            <person name="Godfrey J."/>
            <person name="Minx P."/>
            <person name="Mitreva M."/>
            <person name="Roeseler W."/>
            <person name="Tian H."/>
            <person name="Witte H."/>
            <person name="Yang S.P."/>
            <person name="Wilson R.K."/>
            <person name="Sommer R.J."/>
        </authorList>
    </citation>
    <scope>NUCLEOTIDE SEQUENCE [LARGE SCALE GENOMIC DNA]</scope>
    <source>
        <strain evidence="2">PS312</strain>
    </source>
</reference>
<accession>A0A8R1Z067</accession>
<dbReference type="SUPFAM" id="SSF56219">
    <property type="entry name" value="DNase I-like"/>
    <property type="match status" value="1"/>
</dbReference>
<accession>A0A2A6BC00</accession>
<dbReference type="Proteomes" id="UP000005239">
    <property type="component" value="Unassembled WGS sequence"/>
</dbReference>
<dbReference type="OrthoDB" id="5864445at2759"/>
<evidence type="ECO:0000313" key="2">
    <source>
        <dbReference type="Proteomes" id="UP000005239"/>
    </source>
</evidence>
<gene>
    <name evidence="1" type="primary">WBGene00277978</name>
</gene>
<sequence>MPPKPISSPTLSTPDAAAKIIKLLETLHVKLDSKPQCECNQLRQELMELKKMLGKSAEQPPPPLDTYSAVKMAINDAAAYSEKAKRAVWVGRPEESTPELTLASDQKAIEELCAELNDGSLSQALTDGKIRYHRHPEVKADRKKRILKIVFTDEKTRDQFLSLIRSKRPSTVSRVPGNFVRRDLCPYELQLERKARIDAYALNCKIGGLAYGIRDEKLIKFNGIPRPLPAGYETRPPRGYSDLALLNLTNPAINTSLFLQSNGMNMTLNESNSNPSSDILSTLTPMQSKPTVNTTAKGSATGAVDRSSSEVIVPIPSIHLSVSSDCISPSSPSPSITSKYLLSDSKHIELFYSNARSIRRKSHLLSFIKSLGYHLILLCETWLTSDDGDAFLLGSQGDYVAFRKDRITNAEISRGGGVAILCSPPLNPFLIASFSSDGIECLVIDIHFPNLSNVLSSIRICLIYRSPSCSASSLTSLLSFIDPLISNSFLICGDLNFPSIDWTRLTSPSNNDFLSFVCDHRMTQFVDFKTRGDNILDLVLCNTNIVRNVTPSLPFADHTSISFSLGVPSPPLGDFVPSRLYHLADWESISSLISSHDWTLALSSLDVEHASIYFTNFCNSLLETFVPKSSRSPFSHYPKHLRILYGKSQRASSLAPNSMQAASFAKRFERALRVHSERVESRVIDSKNPKAFYSLCKTRLSSSKSAPPGIIDLNGSLLLTNKDKALAFSKYFASVSTLPMHAPLRPSVPSPTIPLFDLPSISPAQILAGIASLAPKCNFSPDCLPNIFYAKCKFSIVSPLLIIFNKSLHSKSIPSLWKQAIVKPIPKTSSNAISTFRPISLTCSVTKIFEKILISEITSYLESHNLFDFNQAGFRWNLPLNETKCTVVHYGNLSPRAQYLINGTPLSVSPSIKDLGVLMQSSLKFNDHISRIVSKARAKVNLIFKCFFSTEPGLYSRAFSTFVRPLLEYGSVVWSPHTVTLANHIEGVQRNFSKRLFIRCRIPYSLYPDRIAQLSLPTLEHRRLISDILFLHKSIHGFYSYDRTNLFKLSPLARSLRRSHSLRIVLPYALPKSHSNFVTRTIDRWNVLSAEFVHSSPSNFRSHILSLPSISFTPDSLLRL</sequence>
<keyword evidence="2" id="KW-1185">Reference proteome</keyword>
<dbReference type="GO" id="GO:0003824">
    <property type="term" value="F:catalytic activity"/>
    <property type="evidence" value="ECO:0007669"/>
    <property type="project" value="InterPro"/>
</dbReference>
<protein>
    <submittedName>
        <fullName evidence="1">Endo/exonuclease/phosphatase domain-containing protein</fullName>
    </submittedName>
</protein>
<dbReference type="PANTHER" id="PTHR21459:SF2">
    <property type="entry name" value="PROTEIN CBG08968"/>
    <property type="match status" value="1"/>
</dbReference>
<name>A0A2A6BC00_PRIPA</name>
<dbReference type="AlphaFoldDB" id="A0A2A6BC00"/>
<proteinExistence type="predicted"/>
<organism evidence="1 2">
    <name type="scientific">Pristionchus pacificus</name>
    <name type="common">Parasitic nematode worm</name>
    <dbReference type="NCBI Taxonomy" id="54126"/>
    <lineage>
        <taxon>Eukaryota</taxon>
        <taxon>Metazoa</taxon>
        <taxon>Ecdysozoa</taxon>
        <taxon>Nematoda</taxon>
        <taxon>Chromadorea</taxon>
        <taxon>Rhabditida</taxon>
        <taxon>Rhabditina</taxon>
        <taxon>Diplogasteromorpha</taxon>
        <taxon>Diplogasteroidea</taxon>
        <taxon>Neodiplogasteridae</taxon>
        <taxon>Pristionchus</taxon>
    </lineage>
</organism>
<dbReference type="InterPro" id="IPR005135">
    <property type="entry name" value="Endo/exonuclease/phosphatase"/>
</dbReference>
<evidence type="ECO:0000313" key="1">
    <source>
        <dbReference type="EnsemblMetazoa" id="PPA39609.1"/>
    </source>
</evidence>
<dbReference type="Pfam" id="PF14529">
    <property type="entry name" value="Exo_endo_phos_2"/>
    <property type="match status" value="1"/>
</dbReference>
<dbReference type="EnsemblMetazoa" id="PPA39609.1">
    <property type="protein sequence ID" value="PPA39609.1"/>
    <property type="gene ID" value="WBGene00277978"/>
</dbReference>
<dbReference type="InterPro" id="IPR036691">
    <property type="entry name" value="Endo/exonu/phosph_ase_sf"/>
</dbReference>